<reference evidence="2" key="1">
    <citation type="submission" date="2017-02" db="EMBL/GenBank/DDBJ databases">
        <authorList>
            <person name="Varghese N."/>
            <person name="Submissions S."/>
        </authorList>
    </citation>
    <scope>NUCLEOTIDE SEQUENCE [LARGE SCALE GENOMIC DNA]</scope>
    <source>
        <strain evidence="2">DSM 22720</strain>
    </source>
</reference>
<accession>A0A1T4UE81</accession>
<protein>
    <submittedName>
        <fullName evidence="1">Uncharacterized protein</fullName>
    </submittedName>
</protein>
<organism evidence="1 2">
    <name type="scientific">Enterovibrio nigricans DSM 22720</name>
    <dbReference type="NCBI Taxonomy" id="1121868"/>
    <lineage>
        <taxon>Bacteria</taxon>
        <taxon>Pseudomonadati</taxon>
        <taxon>Pseudomonadota</taxon>
        <taxon>Gammaproteobacteria</taxon>
        <taxon>Vibrionales</taxon>
        <taxon>Vibrionaceae</taxon>
        <taxon>Enterovibrio</taxon>
    </lineage>
</organism>
<dbReference type="EMBL" id="FUXU01000013">
    <property type="protein sequence ID" value="SKA50906.1"/>
    <property type="molecule type" value="Genomic_DNA"/>
</dbReference>
<keyword evidence="2" id="KW-1185">Reference proteome</keyword>
<dbReference type="AlphaFoldDB" id="A0A1T4UE81"/>
<dbReference type="OrthoDB" id="9937968at2"/>
<evidence type="ECO:0000313" key="2">
    <source>
        <dbReference type="Proteomes" id="UP000190162"/>
    </source>
</evidence>
<evidence type="ECO:0000313" key="1">
    <source>
        <dbReference type="EMBL" id="SKA50906.1"/>
    </source>
</evidence>
<name>A0A1T4UE81_9GAMM</name>
<dbReference type="RefSeq" id="WP_078751922.1">
    <property type="nucleotide sequence ID" value="NZ_FUXU01000013.1"/>
</dbReference>
<sequence>MTAFYDQTGRTWKWKKNIAQRQVDERERRQQQINYSEIIRNAVNWLKVQEYVEKGVKPVIAVRETGVSRTQYWKMRKEYERKSEK</sequence>
<dbReference type="Proteomes" id="UP000190162">
    <property type="component" value="Unassembled WGS sequence"/>
</dbReference>
<gene>
    <name evidence="1" type="ORF">SAMN02745132_01506</name>
</gene>
<proteinExistence type="predicted"/>